<reference evidence="3" key="1">
    <citation type="journal article" date="2019" name="Int. J. Syst. Evol. Microbiol.">
        <title>The Global Catalogue of Microorganisms (GCM) 10K type strain sequencing project: providing services to taxonomists for standard genome sequencing and annotation.</title>
        <authorList>
            <consortium name="The Broad Institute Genomics Platform"/>
            <consortium name="The Broad Institute Genome Sequencing Center for Infectious Disease"/>
            <person name="Wu L."/>
            <person name="Ma J."/>
        </authorList>
    </citation>
    <scope>NUCLEOTIDE SEQUENCE [LARGE SCALE GENOMIC DNA]</scope>
    <source>
        <strain evidence="3">JCM 6833</strain>
    </source>
</reference>
<accession>A0ABP6CVQ9</accession>
<organism evidence="2 3">
    <name type="scientific">Actinomadura fulvescens</name>
    <dbReference type="NCBI Taxonomy" id="46160"/>
    <lineage>
        <taxon>Bacteria</taxon>
        <taxon>Bacillati</taxon>
        <taxon>Actinomycetota</taxon>
        <taxon>Actinomycetes</taxon>
        <taxon>Streptosporangiales</taxon>
        <taxon>Thermomonosporaceae</taxon>
        <taxon>Actinomadura</taxon>
    </lineage>
</organism>
<dbReference type="InterPro" id="IPR002938">
    <property type="entry name" value="FAD-bd"/>
</dbReference>
<dbReference type="InterPro" id="IPR036188">
    <property type="entry name" value="FAD/NAD-bd_sf"/>
</dbReference>
<keyword evidence="3" id="KW-1185">Reference proteome</keyword>
<dbReference type="PANTHER" id="PTHR43422">
    <property type="entry name" value="THIAMINE THIAZOLE SYNTHASE"/>
    <property type="match status" value="1"/>
</dbReference>
<dbReference type="Proteomes" id="UP001501509">
    <property type="component" value="Unassembled WGS sequence"/>
</dbReference>
<evidence type="ECO:0000313" key="2">
    <source>
        <dbReference type="EMBL" id="GAA2625651.1"/>
    </source>
</evidence>
<gene>
    <name evidence="2" type="ORF">GCM10010411_73010</name>
</gene>
<proteinExistence type="predicted"/>
<dbReference type="EMBL" id="BAAATD010000012">
    <property type="protein sequence ID" value="GAA2625651.1"/>
    <property type="molecule type" value="Genomic_DNA"/>
</dbReference>
<comment type="caution">
    <text evidence="2">The sequence shown here is derived from an EMBL/GenBank/DDBJ whole genome shotgun (WGS) entry which is preliminary data.</text>
</comment>
<feature type="domain" description="FAD-binding" evidence="1">
    <location>
        <begin position="7"/>
        <end position="361"/>
    </location>
</feature>
<sequence>MEHGRHAVVIGGGIAGLTAAVALNDHFSRVTVVERDALPGVPAFRSGVPQSRHLHSLMGAGERALGDLMPGFSDELYAAGAVPLRTPYDHLWLSPAGWCHRFAPSHTVASASRELVEWVIRGRAERSGVQIIQRLETVALTAEGRAVTGVRVRPRDGGDEREITADVVVDASGRRSNADDWLVSLGFGEPEVTRVDSRPGYSSRYYAIPDGFADEWRVISIQPGPSQPLRGGALVPVEGGRWLVSLYGYLDDHPPTDEAAFLDFAASLRHPVLYDTVRNAEALGPIHGFRHMANERRHYEALPAWPEGFLVVGDAACAVNPVYAQGMSMAAMTARTLKRLLAEGVRDAATLQKEVAAGNERAWQVAVGADRAYLGEAPMDQESRRTGEHMRRLLELAMVDATVNKTFFDVMMMLAEPDELSGPEMTARLAQGPGRPL</sequence>
<dbReference type="Pfam" id="PF01494">
    <property type="entry name" value="FAD_binding_3"/>
    <property type="match status" value="1"/>
</dbReference>
<dbReference type="PANTHER" id="PTHR43422:SF3">
    <property type="entry name" value="THIAMINE THIAZOLE SYNTHASE"/>
    <property type="match status" value="1"/>
</dbReference>
<evidence type="ECO:0000313" key="3">
    <source>
        <dbReference type="Proteomes" id="UP001501509"/>
    </source>
</evidence>
<dbReference type="RefSeq" id="WP_344547057.1">
    <property type="nucleotide sequence ID" value="NZ_BAAATD010000012.1"/>
</dbReference>
<protein>
    <recommendedName>
        <fullName evidence="1">FAD-binding domain-containing protein</fullName>
    </recommendedName>
</protein>
<dbReference type="SUPFAM" id="SSF51905">
    <property type="entry name" value="FAD/NAD(P)-binding domain"/>
    <property type="match status" value="1"/>
</dbReference>
<dbReference type="PRINTS" id="PR00420">
    <property type="entry name" value="RNGMNOXGNASE"/>
</dbReference>
<dbReference type="Gene3D" id="3.50.50.60">
    <property type="entry name" value="FAD/NAD(P)-binding domain"/>
    <property type="match status" value="1"/>
</dbReference>
<name>A0ABP6CVQ9_9ACTN</name>
<evidence type="ECO:0000259" key="1">
    <source>
        <dbReference type="Pfam" id="PF01494"/>
    </source>
</evidence>